<dbReference type="Gene3D" id="3.40.1410.10">
    <property type="entry name" value="Chorismate lyase-like"/>
    <property type="match status" value="1"/>
</dbReference>
<dbReference type="Proteomes" id="UP000824116">
    <property type="component" value="Unassembled WGS sequence"/>
</dbReference>
<protein>
    <submittedName>
        <fullName evidence="5">GntR family transcriptional regulator</fullName>
    </submittedName>
</protein>
<dbReference type="AlphaFoldDB" id="A0A9D2GAJ4"/>
<dbReference type="Gene3D" id="1.10.10.10">
    <property type="entry name" value="Winged helix-like DNA-binding domain superfamily/Winged helix DNA-binding domain"/>
    <property type="match status" value="1"/>
</dbReference>
<evidence type="ECO:0000256" key="1">
    <source>
        <dbReference type="ARBA" id="ARBA00023015"/>
    </source>
</evidence>
<dbReference type="InterPro" id="IPR050679">
    <property type="entry name" value="Bact_HTH_transcr_reg"/>
</dbReference>
<evidence type="ECO:0000256" key="3">
    <source>
        <dbReference type="ARBA" id="ARBA00023163"/>
    </source>
</evidence>
<accession>A0A9D2GAJ4</accession>
<gene>
    <name evidence="5" type="ORF">H9723_08520</name>
</gene>
<dbReference type="InterPro" id="IPR036388">
    <property type="entry name" value="WH-like_DNA-bd_sf"/>
</dbReference>
<dbReference type="CDD" id="cd07377">
    <property type="entry name" value="WHTH_GntR"/>
    <property type="match status" value="1"/>
</dbReference>
<reference evidence="5" key="2">
    <citation type="submission" date="2021-04" db="EMBL/GenBank/DDBJ databases">
        <authorList>
            <person name="Gilroy R."/>
        </authorList>
    </citation>
    <scope>NUCLEOTIDE SEQUENCE</scope>
    <source>
        <strain evidence="5">CHK196-3914</strain>
    </source>
</reference>
<keyword evidence="1" id="KW-0805">Transcription regulation</keyword>
<dbReference type="InterPro" id="IPR011663">
    <property type="entry name" value="UTRA"/>
</dbReference>
<dbReference type="Pfam" id="PF07702">
    <property type="entry name" value="UTRA"/>
    <property type="match status" value="1"/>
</dbReference>
<feature type="domain" description="HTH gntR-type" evidence="4">
    <location>
        <begin position="3"/>
        <end position="69"/>
    </location>
</feature>
<dbReference type="SMART" id="SM00866">
    <property type="entry name" value="UTRA"/>
    <property type="match status" value="1"/>
</dbReference>
<dbReference type="Pfam" id="PF00392">
    <property type="entry name" value="GntR"/>
    <property type="match status" value="1"/>
</dbReference>
<dbReference type="SMART" id="SM00345">
    <property type="entry name" value="HTH_GNTR"/>
    <property type="match status" value="1"/>
</dbReference>
<evidence type="ECO:0000313" key="6">
    <source>
        <dbReference type="Proteomes" id="UP000824116"/>
    </source>
</evidence>
<comment type="caution">
    <text evidence="5">The sequence shown here is derived from an EMBL/GenBank/DDBJ whole genome shotgun (WGS) entry which is preliminary data.</text>
</comment>
<dbReference type="PANTHER" id="PTHR44846:SF1">
    <property type="entry name" value="MANNOSYL-D-GLYCERATE TRANSPORT_METABOLISM SYSTEM REPRESSOR MNGR-RELATED"/>
    <property type="match status" value="1"/>
</dbReference>
<dbReference type="SUPFAM" id="SSF64288">
    <property type="entry name" value="Chorismate lyase-like"/>
    <property type="match status" value="1"/>
</dbReference>
<evidence type="ECO:0000313" key="5">
    <source>
        <dbReference type="EMBL" id="HIZ75265.1"/>
    </source>
</evidence>
<evidence type="ECO:0000259" key="4">
    <source>
        <dbReference type="PROSITE" id="PS50949"/>
    </source>
</evidence>
<evidence type="ECO:0000256" key="2">
    <source>
        <dbReference type="ARBA" id="ARBA00023125"/>
    </source>
</evidence>
<dbReference type="PANTHER" id="PTHR44846">
    <property type="entry name" value="MANNOSYL-D-GLYCERATE TRANSPORT/METABOLISM SYSTEM REPRESSOR MNGR-RELATED"/>
    <property type="match status" value="1"/>
</dbReference>
<dbReference type="GO" id="GO:0045892">
    <property type="term" value="P:negative regulation of DNA-templated transcription"/>
    <property type="evidence" value="ECO:0007669"/>
    <property type="project" value="TreeGrafter"/>
</dbReference>
<organism evidence="5 6">
    <name type="scientific">Candidatus Mediterraneibacter stercoravium</name>
    <dbReference type="NCBI Taxonomy" id="2838685"/>
    <lineage>
        <taxon>Bacteria</taxon>
        <taxon>Bacillati</taxon>
        <taxon>Bacillota</taxon>
        <taxon>Clostridia</taxon>
        <taxon>Lachnospirales</taxon>
        <taxon>Lachnospiraceae</taxon>
        <taxon>Mediterraneibacter</taxon>
    </lineage>
</organism>
<dbReference type="PROSITE" id="PS50949">
    <property type="entry name" value="HTH_GNTR"/>
    <property type="match status" value="1"/>
</dbReference>
<dbReference type="InterPro" id="IPR028978">
    <property type="entry name" value="Chorismate_lyase_/UTRA_dom_sf"/>
</dbReference>
<sequence>MVTPLYLEIKQQILKQIEGIPANSPIPSERELASMFHASRMTVRNAVNELVKEGFLYRNKNKGTFVADRNLLKKNTAQESLMTQKNKDYKLIYFNIKEIPEVAPELNLLRHNPILRVVRGMLEEDNPVTVEEIYFPFEKVQSVAMQELSELLNMERYAAEGTTTQKFIPMLIPEKYSNQLNVKIDTPIIMVETVIHDKEGTPLVLIKAFHNPYKKSLEITS</sequence>
<dbReference type="SUPFAM" id="SSF46785">
    <property type="entry name" value="Winged helix' DNA-binding domain"/>
    <property type="match status" value="1"/>
</dbReference>
<dbReference type="EMBL" id="DXAY01000196">
    <property type="protein sequence ID" value="HIZ75265.1"/>
    <property type="molecule type" value="Genomic_DNA"/>
</dbReference>
<name>A0A9D2GAJ4_9FIRM</name>
<dbReference type="InterPro" id="IPR000524">
    <property type="entry name" value="Tscrpt_reg_HTH_GntR"/>
</dbReference>
<keyword evidence="2" id="KW-0238">DNA-binding</keyword>
<dbReference type="PRINTS" id="PR00035">
    <property type="entry name" value="HTHGNTR"/>
</dbReference>
<keyword evidence="3" id="KW-0804">Transcription</keyword>
<dbReference type="InterPro" id="IPR036390">
    <property type="entry name" value="WH_DNA-bd_sf"/>
</dbReference>
<proteinExistence type="predicted"/>
<dbReference type="GO" id="GO:0003677">
    <property type="term" value="F:DNA binding"/>
    <property type="evidence" value="ECO:0007669"/>
    <property type="project" value="UniProtKB-KW"/>
</dbReference>
<dbReference type="GO" id="GO:0003700">
    <property type="term" value="F:DNA-binding transcription factor activity"/>
    <property type="evidence" value="ECO:0007669"/>
    <property type="project" value="InterPro"/>
</dbReference>
<reference evidence="5" key="1">
    <citation type="journal article" date="2021" name="PeerJ">
        <title>Extensive microbial diversity within the chicken gut microbiome revealed by metagenomics and culture.</title>
        <authorList>
            <person name="Gilroy R."/>
            <person name="Ravi A."/>
            <person name="Getino M."/>
            <person name="Pursley I."/>
            <person name="Horton D.L."/>
            <person name="Alikhan N.F."/>
            <person name="Baker D."/>
            <person name="Gharbi K."/>
            <person name="Hall N."/>
            <person name="Watson M."/>
            <person name="Adriaenssens E.M."/>
            <person name="Foster-Nyarko E."/>
            <person name="Jarju S."/>
            <person name="Secka A."/>
            <person name="Antonio M."/>
            <person name="Oren A."/>
            <person name="Chaudhuri R.R."/>
            <person name="La Ragione R."/>
            <person name="Hildebrand F."/>
            <person name="Pallen M.J."/>
        </authorList>
    </citation>
    <scope>NUCLEOTIDE SEQUENCE</scope>
    <source>
        <strain evidence="5">CHK196-3914</strain>
    </source>
</reference>